<dbReference type="OrthoDB" id="3537017at2"/>
<evidence type="ECO:0000313" key="1">
    <source>
        <dbReference type="EMBL" id="KDN87536.1"/>
    </source>
</evidence>
<dbReference type="HOGENOM" id="CLU_2316553_0_0_11"/>
<gene>
    <name evidence="1" type="ORF">KCH_07080</name>
</gene>
<protein>
    <submittedName>
        <fullName evidence="1">Uncharacterized protein</fullName>
    </submittedName>
</protein>
<dbReference type="PATRIC" id="fig|1348663.4.peg.675"/>
<keyword evidence="2" id="KW-1185">Reference proteome</keyword>
<dbReference type="AlphaFoldDB" id="A0A066ZB41"/>
<dbReference type="Proteomes" id="UP000027178">
    <property type="component" value="Unassembled WGS sequence"/>
</dbReference>
<proteinExistence type="predicted"/>
<accession>A0A066ZB41</accession>
<name>A0A066ZB41_9ACTN</name>
<organism evidence="1 2">
    <name type="scientific">Kitasatospora cheerisanensis KCTC 2395</name>
    <dbReference type="NCBI Taxonomy" id="1348663"/>
    <lineage>
        <taxon>Bacteria</taxon>
        <taxon>Bacillati</taxon>
        <taxon>Actinomycetota</taxon>
        <taxon>Actinomycetes</taxon>
        <taxon>Kitasatosporales</taxon>
        <taxon>Streptomycetaceae</taxon>
        <taxon>Kitasatospora</taxon>
    </lineage>
</organism>
<sequence length="99" mass="11014">MTVAARTGPQFRLDGIALVGRPVGEVEADLIRHAGRLDQDLVFDSEHEFGPQDAHLYVRADRAGDRVISGLRLFAPDRDHRRRLWLPRRGTAANGGKTC</sequence>
<evidence type="ECO:0000313" key="2">
    <source>
        <dbReference type="Proteomes" id="UP000027178"/>
    </source>
</evidence>
<reference evidence="1 2" key="1">
    <citation type="submission" date="2014-05" db="EMBL/GenBank/DDBJ databases">
        <title>Draft Genome Sequence of Kitasatospora cheerisanensis KCTC 2395.</title>
        <authorList>
            <person name="Nam D.H."/>
        </authorList>
    </citation>
    <scope>NUCLEOTIDE SEQUENCE [LARGE SCALE GENOMIC DNA]</scope>
    <source>
        <strain evidence="1 2">KCTC 2395</strain>
    </source>
</reference>
<dbReference type="EMBL" id="JNBY01000031">
    <property type="protein sequence ID" value="KDN87536.1"/>
    <property type="molecule type" value="Genomic_DNA"/>
</dbReference>
<comment type="caution">
    <text evidence="1">The sequence shown here is derived from an EMBL/GenBank/DDBJ whole genome shotgun (WGS) entry which is preliminary data.</text>
</comment>
<dbReference type="RefSeq" id="WP_035858766.1">
    <property type="nucleotide sequence ID" value="NZ_KK853997.1"/>
</dbReference>